<sequence length="282" mass="32014">MPRFLLPKRSTPHRVAAIALYRALLSRCVSAPLPDEDRSALHNAIRNKFRKNRRIQSPYQLGLSFRAGYEAVVQFDAAANGSTTSTTLLRSLISTLPRGLTRSPPSRRPPRVRSALSKQLACLPPEKALLNVRPYANVSGPRHVPILASANSIPFLRIKKPQPSSLSRIIQVKLKGRIRRFHNRTVLANYWLPFATHEDRWDELIEELGVVGQDQGRSDIGWAYEVRRAVRAYDMTYERETAGDRKVATRMQEIVDQETVLALREGQTITRGRKHRPISITK</sequence>
<dbReference type="Pfam" id="PF05347">
    <property type="entry name" value="Complex1_LYR"/>
    <property type="match status" value="1"/>
</dbReference>
<dbReference type="InterPro" id="IPR008011">
    <property type="entry name" value="Complex1_LYR_dom"/>
</dbReference>
<evidence type="ECO:0000313" key="3">
    <source>
        <dbReference type="Proteomes" id="UP000481861"/>
    </source>
</evidence>
<proteinExistence type="predicted"/>
<reference evidence="2 3" key="1">
    <citation type="submission" date="2020-01" db="EMBL/GenBank/DDBJ databases">
        <authorList>
            <consortium name="DOE Joint Genome Institute"/>
            <person name="Haridas S."/>
            <person name="Albert R."/>
            <person name="Binder M."/>
            <person name="Bloem J."/>
            <person name="Labutti K."/>
            <person name="Salamov A."/>
            <person name="Andreopoulos B."/>
            <person name="Baker S.E."/>
            <person name="Barry K."/>
            <person name="Bills G."/>
            <person name="Bluhm B.H."/>
            <person name="Cannon C."/>
            <person name="Castanera R."/>
            <person name="Culley D.E."/>
            <person name="Daum C."/>
            <person name="Ezra D."/>
            <person name="Gonzalez J.B."/>
            <person name="Henrissat B."/>
            <person name="Kuo A."/>
            <person name="Liang C."/>
            <person name="Lipzen A."/>
            <person name="Lutzoni F."/>
            <person name="Magnuson J."/>
            <person name="Mondo S."/>
            <person name="Nolan M."/>
            <person name="Ohm R."/>
            <person name="Pangilinan J."/>
            <person name="Park H.-J.H."/>
            <person name="Ramirez L."/>
            <person name="Alfaro M."/>
            <person name="Sun H."/>
            <person name="Tritt A."/>
            <person name="Yoshinaga Y."/>
            <person name="Zwiers L.-H.L."/>
            <person name="Turgeon B.G."/>
            <person name="Goodwin S.B."/>
            <person name="Spatafora J.W."/>
            <person name="Crous P.W."/>
            <person name="Grigoriev I.V."/>
        </authorList>
    </citation>
    <scope>NUCLEOTIDE SEQUENCE [LARGE SCALE GENOMIC DNA]</scope>
    <source>
        <strain evidence="2 3">CBS 611.86</strain>
    </source>
</reference>
<organism evidence="2 3">
    <name type="scientific">Massariosphaeria phaeospora</name>
    <dbReference type="NCBI Taxonomy" id="100035"/>
    <lineage>
        <taxon>Eukaryota</taxon>
        <taxon>Fungi</taxon>
        <taxon>Dikarya</taxon>
        <taxon>Ascomycota</taxon>
        <taxon>Pezizomycotina</taxon>
        <taxon>Dothideomycetes</taxon>
        <taxon>Pleosporomycetidae</taxon>
        <taxon>Pleosporales</taxon>
        <taxon>Pleosporales incertae sedis</taxon>
        <taxon>Massariosphaeria</taxon>
    </lineage>
</organism>
<dbReference type="OrthoDB" id="3925971at2759"/>
<dbReference type="EMBL" id="JAADJZ010000026">
    <property type="protein sequence ID" value="KAF2866706.1"/>
    <property type="molecule type" value="Genomic_DNA"/>
</dbReference>
<name>A0A7C8I1H0_9PLEO</name>
<dbReference type="AlphaFoldDB" id="A0A7C8I1H0"/>
<keyword evidence="3" id="KW-1185">Reference proteome</keyword>
<comment type="caution">
    <text evidence="2">The sequence shown here is derived from an EMBL/GenBank/DDBJ whole genome shotgun (WGS) entry which is preliminary data.</text>
</comment>
<dbReference type="Proteomes" id="UP000481861">
    <property type="component" value="Unassembled WGS sequence"/>
</dbReference>
<evidence type="ECO:0000259" key="1">
    <source>
        <dbReference type="Pfam" id="PF05347"/>
    </source>
</evidence>
<protein>
    <recommendedName>
        <fullName evidence="1">Complex 1 LYR protein domain-containing protein</fullName>
    </recommendedName>
</protein>
<feature type="domain" description="Complex 1 LYR protein" evidence="1">
    <location>
        <begin position="17"/>
        <end position="71"/>
    </location>
</feature>
<accession>A0A7C8I1H0</accession>
<evidence type="ECO:0000313" key="2">
    <source>
        <dbReference type="EMBL" id="KAF2866706.1"/>
    </source>
</evidence>
<gene>
    <name evidence="2" type="ORF">BDV95DRAFT_552143</name>
</gene>